<dbReference type="GO" id="GO:0000785">
    <property type="term" value="C:chromatin"/>
    <property type="evidence" value="ECO:0007669"/>
    <property type="project" value="TreeGrafter"/>
</dbReference>
<feature type="region of interest" description="Disordered" evidence="7">
    <location>
        <begin position="44"/>
        <end position="85"/>
    </location>
</feature>
<dbReference type="PANTHER" id="PTHR40626">
    <property type="entry name" value="MIP31509P"/>
    <property type="match status" value="1"/>
</dbReference>
<dbReference type="GO" id="GO:0000978">
    <property type="term" value="F:RNA polymerase II cis-regulatory region sequence-specific DNA binding"/>
    <property type="evidence" value="ECO:0007669"/>
    <property type="project" value="InterPro"/>
</dbReference>
<keyword evidence="9" id="KW-1185">Reference proteome</keyword>
<evidence type="ECO:0000256" key="4">
    <source>
        <dbReference type="ARBA" id="ARBA00022771"/>
    </source>
</evidence>
<evidence type="ECO:0000256" key="1">
    <source>
        <dbReference type="ARBA" id="ARBA00004123"/>
    </source>
</evidence>
<keyword evidence="4" id="KW-0863">Zinc-finger</keyword>
<comment type="subcellular location">
    <subcellularLocation>
        <location evidence="1">Nucleus</location>
    </subcellularLocation>
</comment>
<dbReference type="PANTHER" id="PTHR40626:SF10">
    <property type="entry name" value="C2H2-TYPE DOMAIN-CONTAINING PROTEIN"/>
    <property type="match status" value="1"/>
</dbReference>
<dbReference type="InterPro" id="IPR051059">
    <property type="entry name" value="VerF-like"/>
</dbReference>
<dbReference type="GO" id="GO:0008270">
    <property type="term" value="F:zinc ion binding"/>
    <property type="evidence" value="ECO:0007669"/>
    <property type="project" value="UniProtKB-KW"/>
</dbReference>
<keyword evidence="6" id="KW-0539">Nucleus</keyword>
<dbReference type="InParanoid" id="E9EGV3"/>
<dbReference type="Proteomes" id="UP000002499">
    <property type="component" value="Unassembled WGS sequence"/>
</dbReference>
<dbReference type="EMBL" id="GL698602">
    <property type="protein sequence ID" value="EFY84849.1"/>
    <property type="molecule type" value="Genomic_DNA"/>
</dbReference>
<keyword evidence="5" id="KW-0862">Zinc</keyword>
<name>E9EGV3_METAQ</name>
<dbReference type="AlphaFoldDB" id="E9EGV3"/>
<evidence type="ECO:0000313" key="8">
    <source>
        <dbReference type="EMBL" id="EFY84849.1"/>
    </source>
</evidence>
<dbReference type="KEGG" id="maw:19253412"/>
<keyword evidence="2" id="KW-0479">Metal-binding</keyword>
<protein>
    <submittedName>
        <fullName evidence="8">C2H2 type zinc finger domain containing protein</fullName>
    </submittedName>
</protein>
<dbReference type="OrthoDB" id="654211at2759"/>
<reference evidence="8 9" key="1">
    <citation type="journal article" date="2011" name="PLoS Genet.">
        <title>Genome sequencing and comparative transcriptomics of the model entomopathogenic fungi Metarhizium anisopliae and M. acridum.</title>
        <authorList>
            <person name="Gao Q."/>
            <person name="Jin K."/>
            <person name="Ying S.H."/>
            <person name="Zhang Y."/>
            <person name="Xiao G."/>
            <person name="Shang Y."/>
            <person name="Duan Z."/>
            <person name="Hu X."/>
            <person name="Xie X.Q."/>
            <person name="Zhou G."/>
            <person name="Peng G."/>
            <person name="Luo Z."/>
            <person name="Huang W."/>
            <person name="Wang B."/>
            <person name="Fang W."/>
            <person name="Wang S."/>
            <person name="Zhong Y."/>
            <person name="Ma L.J."/>
            <person name="St Leger R.J."/>
            <person name="Zhao G.P."/>
            <person name="Pei Y."/>
            <person name="Feng M.G."/>
            <person name="Xia Y."/>
            <person name="Wang C."/>
        </authorList>
    </citation>
    <scope>NUCLEOTIDE SEQUENCE [LARGE SCALE GENOMIC DNA]</scope>
    <source>
        <strain evidence="8 9">CQMa 102</strain>
    </source>
</reference>
<evidence type="ECO:0000256" key="3">
    <source>
        <dbReference type="ARBA" id="ARBA00022737"/>
    </source>
</evidence>
<accession>E9EGV3</accession>
<dbReference type="eggNOG" id="ENOG502T30J">
    <property type="taxonomic scope" value="Eukaryota"/>
</dbReference>
<evidence type="ECO:0000256" key="6">
    <source>
        <dbReference type="ARBA" id="ARBA00023242"/>
    </source>
</evidence>
<dbReference type="GeneID" id="19253412"/>
<organism evidence="9">
    <name type="scientific">Metarhizium acridum (strain CQMa 102)</name>
    <dbReference type="NCBI Taxonomy" id="655827"/>
    <lineage>
        <taxon>Eukaryota</taxon>
        <taxon>Fungi</taxon>
        <taxon>Dikarya</taxon>
        <taxon>Ascomycota</taxon>
        <taxon>Pezizomycotina</taxon>
        <taxon>Sordariomycetes</taxon>
        <taxon>Hypocreomycetidae</taxon>
        <taxon>Hypocreales</taxon>
        <taxon>Clavicipitaceae</taxon>
        <taxon>Metarhizium</taxon>
    </lineage>
</organism>
<sequence length="291" mass="32631">MRLTWPLTPALISCKHGLLTLSFFQNNQYLLDIFPHMDYQEASFKDDSGHDGGTKASAEAPNSNRHVPPDVIQAGGPPRQSKVMTDQSRVINHDQSSTEHMDEEHITVNKTLDAIDDILLTNRRVATTFRPTPSATTDIELLQALLVLVLTMSWLDGPLAQNALAMSSQLALLTRESLACLQLIDNHDNSVDWTRDEERRLTILSAYFVLNIQTICFNVPPQITVSKMNPPLACSAAEFKAPNSKAWRRLQKKDPRRPVFVHCLKQPLSGKPVAKQVPERNSATTCFFKTY</sequence>
<proteinExistence type="predicted"/>
<keyword evidence="3" id="KW-0677">Repeat</keyword>
<dbReference type="HOGENOM" id="CLU_956713_0_0_1"/>
<gene>
    <name evidence="8" type="ORF">MAC_09101</name>
</gene>
<evidence type="ECO:0000256" key="2">
    <source>
        <dbReference type="ARBA" id="ARBA00022723"/>
    </source>
</evidence>
<evidence type="ECO:0000256" key="7">
    <source>
        <dbReference type="SAM" id="MobiDB-lite"/>
    </source>
</evidence>
<dbReference type="GO" id="GO:0005634">
    <property type="term" value="C:nucleus"/>
    <property type="evidence" value="ECO:0007669"/>
    <property type="project" value="UniProtKB-SubCell"/>
</dbReference>
<evidence type="ECO:0000313" key="9">
    <source>
        <dbReference type="Proteomes" id="UP000002499"/>
    </source>
</evidence>
<evidence type="ECO:0000256" key="5">
    <source>
        <dbReference type="ARBA" id="ARBA00022833"/>
    </source>
</evidence>
<dbReference type="GO" id="GO:0000981">
    <property type="term" value="F:DNA-binding transcription factor activity, RNA polymerase II-specific"/>
    <property type="evidence" value="ECO:0007669"/>
    <property type="project" value="InterPro"/>
</dbReference>
<feature type="compositionally biased region" description="Basic and acidic residues" evidence="7">
    <location>
        <begin position="44"/>
        <end position="53"/>
    </location>
</feature>